<dbReference type="PANTHER" id="PTHR30055:SF181">
    <property type="entry name" value="BLR6905 PROTEIN"/>
    <property type="match status" value="1"/>
</dbReference>
<evidence type="ECO:0000313" key="6">
    <source>
        <dbReference type="EMBL" id="MDR6512207.1"/>
    </source>
</evidence>
<evidence type="ECO:0000313" key="7">
    <source>
        <dbReference type="Proteomes" id="UP001184150"/>
    </source>
</evidence>
<keyword evidence="2 4" id="KW-0238">DNA-binding</keyword>
<dbReference type="PANTHER" id="PTHR30055">
    <property type="entry name" value="HTH-TYPE TRANSCRIPTIONAL REGULATOR RUTR"/>
    <property type="match status" value="1"/>
</dbReference>
<dbReference type="SUPFAM" id="SSF46689">
    <property type="entry name" value="Homeodomain-like"/>
    <property type="match status" value="1"/>
</dbReference>
<dbReference type="Gene3D" id="1.10.357.10">
    <property type="entry name" value="Tetracycline Repressor, domain 2"/>
    <property type="match status" value="1"/>
</dbReference>
<gene>
    <name evidence="6" type="ORF">J2792_003090</name>
</gene>
<evidence type="ECO:0000256" key="2">
    <source>
        <dbReference type="ARBA" id="ARBA00023125"/>
    </source>
</evidence>
<keyword evidence="3" id="KW-0804">Transcription</keyword>
<dbReference type="Proteomes" id="UP001184150">
    <property type="component" value="Unassembled WGS sequence"/>
</dbReference>
<sequence length="218" mass="23965">MTTASEIAREGTLRAARRETARTALLNATAEILSEATQIEASLSEISRRSGVNSAMIKYYFGDKQGLLMALLEREAEREMSGLDALVAMDVSAERKMTIHVEGIVNAYYRSPYLNRLVHYMVEAGGPEASARVSDMFIMPMMAAYRQIVAQGVREGTMVDVDPALLYYALVGAADHIFFAAYSVPTTLGVAKVDVGIKQAYATLLRDLFLRGLRPDKD</sequence>
<proteinExistence type="predicted"/>
<keyword evidence="7" id="KW-1185">Reference proteome</keyword>
<evidence type="ECO:0000256" key="4">
    <source>
        <dbReference type="PROSITE-ProRule" id="PRU00335"/>
    </source>
</evidence>
<feature type="DNA-binding region" description="H-T-H motif" evidence="4">
    <location>
        <begin position="42"/>
        <end position="61"/>
    </location>
</feature>
<evidence type="ECO:0000259" key="5">
    <source>
        <dbReference type="PROSITE" id="PS50977"/>
    </source>
</evidence>
<dbReference type="EMBL" id="JAVDRD010000008">
    <property type="protein sequence ID" value="MDR6512207.1"/>
    <property type="molecule type" value="Genomic_DNA"/>
</dbReference>
<feature type="domain" description="HTH tetR-type" evidence="5">
    <location>
        <begin position="19"/>
        <end position="79"/>
    </location>
</feature>
<dbReference type="InterPro" id="IPR050109">
    <property type="entry name" value="HTH-type_TetR-like_transc_reg"/>
</dbReference>
<dbReference type="PROSITE" id="PS50977">
    <property type="entry name" value="HTH_TETR_2"/>
    <property type="match status" value="1"/>
</dbReference>
<dbReference type="InterPro" id="IPR009057">
    <property type="entry name" value="Homeodomain-like_sf"/>
</dbReference>
<comment type="caution">
    <text evidence="6">The sequence shown here is derived from an EMBL/GenBank/DDBJ whole genome shotgun (WGS) entry which is preliminary data.</text>
</comment>
<evidence type="ECO:0000256" key="3">
    <source>
        <dbReference type="ARBA" id="ARBA00023163"/>
    </source>
</evidence>
<organism evidence="6 7">
    <name type="scientific">Novosphingobium capsulatum</name>
    <dbReference type="NCBI Taxonomy" id="13688"/>
    <lineage>
        <taxon>Bacteria</taxon>
        <taxon>Pseudomonadati</taxon>
        <taxon>Pseudomonadota</taxon>
        <taxon>Alphaproteobacteria</taxon>
        <taxon>Sphingomonadales</taxon>
        <taxon>Sphingomonadaceae</taxon>
        <taxon>Novosphingobium</taxon>
    </lineage>
</organism>
<reference evidence="6 7" key="1">
    <citation type="submission" date="2023-07" db="EMBL/GenBank/DDBJ databases">
        <title>Sorghum-associated microbial communities from plants grown in Nebraska, USA.</title>
        <authorList>
            <person name="Schachtman D."/>
        </authorList>
    </citation>
    <scope>NUCLEOTIDE SEQUENCE [LARGE SCALE GENOMIC DNA]</scope>
    <source>
        <strain evidence="6 7">DS1027</strain>
    </source>
</reference>
<keyword evidence="1" id="KW-0805">Transcription regulation</keyword>
<dbReference type="InterPro" id="IPR001647">
    <property type="entry name" value="HTH_TetR"/>
</dbReference>
<dbReference type="RefSeq" id="WP_216642980.1">
    <property type="nucleotide sequence ID" value="NZ_JAVDRD010000008.1"/>
</dbReference>
<dbReference type="InterPro" id="IPR036271">
    <property type="entry name" value="Tet_transcr_reg_TetR-rel_C_sf"/>
</dbReference>
<dbReference type="SUPFAM" id="SSF48498">
    <property type="entry name" value="Tetracyclin repressor-like, C-terminal domain"/>
    <property type="match status" value="1"/>
</dbReference>
<accession>A0ABU1MQD0</accession>
<evidence type="ECO:0000256" key="1">
    <source>
        <dbReference type="ARBA" id="ARBA00023015"/>
    </source>
</evidence>
<dbReference type="Pfam" id="PF14514">
    <property type="entry name" value="TetR_C_9"/>
    <property type="match status" value="1"/>
</dbReference>
<name>A0ABU1MQD0_9SPHN</name>
<protein>
    <submittedName>
        <fullName evidence="6">AcrR family transcriptional regulator</fullName>
    </submittedName>
</protein>
<dbReference type="InterPro" id="IPR011075">
    <property type="entry name" value="TetR_C"/>
</dbReference>